<evidence type="ECO:0000313" key="1">
    <source>
        <dbReference type="EMBL" id="CAL7936886.1"/>
    </source>
</evidence>
<evidence type="ECO:0000313" key="2">
    <source>
        <dbReference type="Proteomes" id="UP001642520"/>
    </source>
</evidence>
<keyword evidence="2" id="KW-1185">Reference proteome</keyword>
<protein>
    <submittedName>
        <fullName evidence="1">Uncharacterized protein</fullName>
    </submittedName>
</protein>
<reference evidence="1 2" key="1">
    <citation type="submission" date="2024-08" db="EMBL/GenBank/DDBJ databases">
        <authorList>
            <person name="Will J Nash"/>
            <person name="Angela Man"/>
            <person name="Seanna McTaggart"/>
            <person name="Kendall Baker"/>
            <person name="Tom Barker"/>
            <person name="Leah Catchpole"/>
            <person name="Alex Durrant"/>
            <person name="Karim Gharbi"/>
            <person name="Naomi Irish"/>
            <person name="Gemy Kaithakottil"/>
            <person name="Debby Ku"/>
            <person name="Aaliyah Providence"/>
            <person name="Felix Shaw"/>
            <person name="David Swarbreck"/>
            <person name="Chris Watkins"/>
            <person name="Ann M. McCartney"/>
            <person name="Giulio Formenti"/>
            <person name="Alice Mouton"/>
            <person name="Noel Vella"/>
            <person name="Bjorn M von Reumont"/>
            <person name="Adriana Vella"/>
            <person name="Wilfried Haerty"/>
        </authorList>
    </citation>
    <scope>NUCLEOTIDE SEQUENCE [LARGE SCALE GENOMIC DNA]</scope>
</reference>
<proteinExistence type="predicted"/>
<dbReference type="Proteomes" id="UP001642520">
    <property type="component" value="Unassembled WGS sequence"/>
</dbReference>
<name>A0ABP1NB98_XYLVO</name>
<accession>A0ABP1NB98</accession>
<dbReference type="EMBL" id="CAXAJV020001287">
    <property type="protein sequence ID" value="CAL7936886.1"/>
    <property type="molecule type" value="Genomic_DNA"/>
</dbReference>
<sequence>MDEQRQAISFANSYFALADGLASGLECHLSEDVVLDWFGKTIKGRRNVSAFMGAHKVNSRHIFPHIAPITGIDYEKIQSNRKRFRSHRYQSQQQSLIKSSNASETEVSLTRVGVTDINQNEIGAKEAIAMDDYDFDEGDLSNLFKLEISSTNTEEIERSINRIKLEEEMAPTIKAIKREHRRGDGSLVVEPTTVKYVEACGEIEFSRKYGKRDSWNAYFLVPIKLHTWRRPCKLQIAYTTSSAVEHSTATPARKSKSVEAQFGQPRVKLPSLKDINEITNRLVPNANGFGGFLKDIDFFEDRKSFLESLETKVMTKDPCTPLFVPQYVEDKLVFQKPCVNVDDRGDKNKKTFVFKYQIHLIVYESSSKCKMNLMQEFEEAKL</sequence>
<organism evidence="1 2">
    <name type="scientific">Xylocopa violacea</name>
    <name type="common">Violet carpenter bee</name>
    <name type="synonym">Apis violacea</name>
    <dbReference type="NCBI Taxonomy" id="135666"/>
    <lineage>
        <taxon>Eukaryota</taxon>
        <taxon>Metazoa</taxon>
        <taxon>Ecdysozoa</taxon>
        <taxon>Arthropoda</taxon>
        <taxon>Hexapoda</taxon>
        <taxon>Insecta</taxon>
        <taxon>Pterygota</taxon>
        <taxon>Neoptera</taxon>
        <taxon>Endopterygota</taxon>
        <taxon>Hymenoptera</taxon>
        <taxon>Apocrita</taxon>
        <taxon>Aculeata</taxon>
        <taxon>Apoidea</taxon>
        <taxon>Anthophila</taxon>
        <taxon>Apidae</taxon>
        <taxon>Xylocopa</taxon>
        <taxon>Xylocopa</taxon>
    </lineage>
</organism>
<gene>
    <name evidence="1" type="ORF">XYLVIOL_LOCUS2430</name>
</gene>
<comment type="caution">
    <text evidence="1">The sequence shown here is derived from an EMBL/GenBank/DDBJ whole genome shotgun (WGS) entry which is preliminary data.</text>
</comment>